<keyword evidence="7" id="KW-0732">Signal</keyword>
<feature type="domain" description="Oberon-like PHD finger" evidence="8">
    <location>
        <begin position="206"/>
        <end position="323"/>
    </location>
</feature>
<keyword evidence="6" id="KW-0175">Coiled coil</keyword>
<evidence type="ECO:0000256" key="2">
    <source>
        <dbReference type="ARBA" id="ARBA00022723"/>
    </source>
</evidence>
<feature type="domain" description="DUF7081" evidence="9">
    <location>
        <begin position="63"/>
        <end position="161"/>
    </location>
</feature>
<comment type="subcellular location">
    <subcellularLocation>
        <location evidence="1">Nucleus</location>
    </subcellularLocation>
</comment>
<comment type="caution">
    <text evidence="11">The sequence shown here is derived from an EMBL/GenBank/DDBJ whole genome shotgun (WGS) entry which is preliminary data.</text>
</comment>
<feature type="signal peptide" evidence="7">
    <location>
        <begin position="1"/>
        <end position="31"/>
    </location>
</feature>
<proteinExistence type="predicted"/>
<evidence type="ECO:0000256" key="7">
    <source>
        <dbReference type="SAM" id="SignalP"/>
    </source>
</evidence>
<evidence type="ECO:0000259" key="8">
    <source>
        <dbReference type="Pfam" id="PF07227"/>
    </source>
</evidence>
<dbReference type="Pfam" id="PF24590">
    <property type="entry name" value="DUF7615"/>
    <property type="match status" value="1"/>
</dbReference>
<dbReference type="InterPro" id="IPR056034">
    <property type="entry name" value="DUF7615"/>
</dbReference>
<dbReference type="Gramene" id="Psat04G0642600-T1">
    <property type="protein sequence ID" value="KAI5423462.1"/>
    <property type="gene ID" value="KIW84_046426"/>
</dbReference>
<sequence length="529" mass="58779">MSLGYVNKTFSCRITVKPLLQLLLLFSSSLSLSSFSQSTESKTLVPMGRNKIFEKASEMNLRPAAADESGEGLPYAPENWPEPGDIWGWKSGKRLQTNGLCFQDRYLYLPLRLSQTENGGSKRKQRHIFASKLSAERYIKTTFPDADVNKFFASFTWRIPAAQPSTNGGNVVPIAAVPLQQIPQAGGQYDSDDGRTTNILKCKAGNQMCDSLNFEVAIKYSPAMSCDICCSESGFCRGCSCILCCKAVSTAHGGYSYIKCPVNAGAGICGHVAHLECALRSSLAGTVGKSIGLDAEYHCRRCDGRTDLVSHVERFVQICKSITVDLDDEIKKKVLDLGACLLRGSTKPAAKKLLNSVELAITKLKCVSNGENMKKKRKRDDNPMAHSAGLARRGIDPMEVTMNEIRSEARLRKEFNDHHSRSLKLEAEIDDVLVGLRNSQELEYMVAKEKLKAQKLNLKNLYEQLDKVVSELECPNLSQSEPLYRAIREIKEQIRREMVKFEDMKKVASGFGMTSKEILKEHFGLKMAD</sequence>
<evidence type="ECO:0000313" key="11">
    <source>
        <dbReference type="EMBL" id="KAI5423462.1"/>
    </source>
</evidence>
<keyword evidence="3" id="KW-0863">Zinc-finger</keyword>
<keyword evidence="4" id="KW-0862">Zinc</keyword>
<dbReference type="SMR" id="A0A9D4XN81"/>
<dbReference type="PANTHER" id="PTHR33345:SF6">
    <property type="entry name" value="OS03G0747200 PROTEIN"/>
    <property type="match status" value="1"/>
</dbReference>
<evidence type="ECO:0000259" key="9">
    <source>
        <dbReference type="Pfam" id="PF23299"/>
    </source>
</evidence>
<dbReference type="InterPro" id="IPR032881">
    <property type="entry name" value="Oberon-like_PHD"/>
</dbReference>
<name>A0A9D4XN81_PEA</name>
<reference evidence="11 12" key="1">
    <citation type="journal article" date="2022" name="Nat. Genet.">
        <title>Improved pea reference genome and pan-genome highlight genomic features and evolutionary characteristics.</title>
        <authorList>
            <person name="Yang T."/>
            <person name="Liu R."/>
            <person name="Luo Y."/>
            <person name="Hu S."/>
            <person name="Wang D."/>
            <person name="Wang C."/>
            <person name="Pandey M.K."/>
            <person name="Ge S."/>
            <person name="Xu Q."/>
            <person name="Li N."/>
            <person name="Li G."/>
            <person name="Huang Y."/>
            <person name="Saxena R.K."/>
            <person name="Ji Y."/>
            <person name="Li M."/>
            <person name="Yan X."/>
            <person name="He Y."/>
            <person name="Liu Y."/>
            <person name="Wang X."/>
            <person name="Xiang C."/>
            <person name="Varshney R.K."/>
            <person name="Ding H."/>
            <person name="Gao S."/>
            <person name="Zong X."/>
        </authorList>
    </citation>
    <scope>NUCLEOTIDE SEQUENCE [LARGE SCALE GENOMIC DNA]</scope>
    <source>
        <strain evidence="11 12">cv. Zhongwan 6</strain>
    </source>
</reference>
<dbReference type="Pfam" id="PF07227">
    <property type="entry name" value="PHD_Oberon"/>
    <property type="match status" value="1"/>
</dbReference>
<dbReference type="Proteomes" id="UP001058974">
    <property type="component" value="Chromosome 4"/>
</dbReference>
<keyword evidence="2" id="KW-0479">Metal-binding</keyword>
<dbReference type="EMBL" id="JAMSHJ010000004">
    <property type="protein sequence ID" value="KAI5423462.1"/>
    <property type="molecule type" value="Genomic_DNA"/>
</dbReference>
<evidence type="ECO:0008006" key="13">
    <source>
        <dbReference type="Google" id="ProtNLM"/>
    </source>
</evidence>
<dbReference type="InterPro" id="IPR055508">
    <property type="entry name" value="DUF7081"/>
</dbReference>
<evidence type="ECO:0000256" key="1">
    <source>
        <dbReference type="ARBA" id="ARBA00004123"/>
    </source>
</evidence>
<gene>
    <name evidence="11" type="ORF">KIW84_046426</name>
</gene>
<evidence type="ECO:0000259" key="10">
    <source>
        <dbReference type="Pfam" id="PF24590"/>
    </source>
</evidence>
<dbReference type="AlphaFoldDB" id="A0A9D4XN81"/>
<dbReference type="Pfam" id="PF23299">
    <property type="entry name" value="DUF7081"/>
    <property type="match status" value="1"/>
</dbReference>
<evidence type="ECO:0000256" key="3">
    <source>
        <dbReference type="ARBA" id="ARBA00022771"/>
    </source>
</evidence>
<keyword evidence="5" id="KW-0539">Nucleus</keyword>
<dbReference type="Gramene" id="Psat4g210160.1">
    <property type="protein sequence ID" value="Psat4g210160.1.cds"/>
    <property type="gene ID" value="Psat4g210160"/>
</dbReference>
<protein>
    <recommendedName>
        <fullName evidence="13">Oberon PHD finger domain-containing protein</fullName>
    </recommendedName>
</protein>
<evidence type="ECO:0000313" key="12">
    <source>
        <dbReference type="Proteomes" id="UP001058974"/>
    </source>
</evidence>
<evidence type="ECO:0000256" key="6">
    <source>
        <dbReference type="SAM" id="Coils"/>
    </source>
</evidence>
<feature type="coiled-coil region" evidence="6">
    <location>
        <begin position="444"/>
        <end position="471"/>
    </location>
</feature>
<dbReference type="GO" id="GO:0008270">
    <property type="term" value="F:zinc ion binding"/>
    <property type="evidence" value="ECO:0007669"/>
    <property type="project" value="UniProtKB-KW"/>
</dbReference>
<evidence type="ECO:0000256" key="4">
    <source>
        <dbReference type="ARBA" id="ARBA00022833"/>
    </source>
</evidence>
<dbReference type="PANTHER" id="PTHR33345">
    <property type="entry name" value="ADAPTER PROTEIN, PUTATIVE-RELATED"/>
    <property type="match status" value="1"/>
</dbReference>
<accession>A0A9D4XN81</accession>
<keyword evidence="12" id="KW-1185">Reference proteome</keyword>
<feature type="domain" description="DUF7615" evidence="10">
    <location>
        <begin position="418"/>
        <end position="522"/>
    </location>
</feature>
<organism evidence="11 12">
    <name type="scientific">Pisum sativum</name>
    <name type="common">Garden pea</name>
    <name type="synonym">Lathyrus oleraceus</name>
    <dbReference type="NCBI Taxonomy" id="3888"/>
    <lineage>
        <taxon>Eukaryota</taxon>
        <taxon>Viridiplantae</taxon>
        <taxon>Streptophyta</taxon>
        <taxon>Embryophyta</taxon>
        <taxon>Tracheophyta</taxon>
        <taxon>Spermatophyta</taxon>
        <taxon>Magnoliopsida</taxon>
        <taxon>eudicotyledons</taxon>
        <taxon>Gunneridae</taxon>
        <taxon>Pentapetalae</taxon>
        <taxon>rosids</taxon>
        <taxon>fabids</taxon>
        <taxon>Fabales</taxon>
        <taxon>Fabaceae</taxon>
        <taxon>Papilionoideae</taxon>
        <taxon>50 kb inversion clade</taxon>
        <taxon>NPAAA clade</taxon>
        <taxon>Hologalegina</taxon>
        <taxon>IRL clade</taxon>
        <taxon>Fabeae</taxon>
        <taxon>Lathyrus</taxon>
    </lineage>
</organism>
<dbReference type="GO" id="GO:0005634">
    <property type="term" value="C:nucleus"/>
    <property type="evidence" value="ECO:0007669"/>
    <property type="project" value="UniProtKB-SubCell"/>
</dbReference>
<feature type="chain" id="PRO_5039303823" description="Oberon PHD finger domain-containing protein" evidence="7">
    <location>
        <begin position="32"/>
        <end position="529"/>
    </location>
</feature>
<evidence type="ECO:0000256" key="5">
    <source>
        <dbReference type="ARBA" id="ARBA00023242"/>
    </source>
</evidence>
<dbReference type="OrthoDB" id="1852608at2759"/>